<reference evidence="2 3" key="1">
    <citation type="submission" date="2024-05" db="EMBL/GenBank/DDBJ databases">
        <title>A draft genome resource for the thread blight pathogen Marasmius tenuissimus strain MS-2.</title>
        <authorList>
            <person name="Yulfo-Soto G.E."/>
            <person name="Baruah I.K."/>
            <person name="Amoako-Attah I."/>
            <person name="Bukari Y."/>
            <person name="Meinhardt L.W."/>
            <person name="Bailey B.A."/>
            <person name="Cohen S.P."/>
        </authorList>
    </citation>
    <scope>NUCLEOTIDE SEQUENCE [LARGE SCALE GENOMIC DNA]</scope>
    <source>
        <strain evidence="2 3">MS-2</strain>
    </source>
</reference>
<dbReference type="EMBL" id="JBBXMP010000291">
    <property type="protein sequence ID" value="KAL0058645.1"/>
    <property type="molecule type" value="Genomic_DNA"/>
</dbReference>
<evidence type="ECO:0000313" key="2">
    <source>
        <dbReference type="EMBL" id="KAL0058645.1"/>
    </source>
</evidence>
<gene>
    <name evidence="2" type="ORF">AAF712_014671</name>
</gene>
<feature type="domain" description="Bacteriophage T5 Orf172 DNA-binding" evidence="1">
    <location>
        <begin position="50"/>
        <end position="127"/>
    </location>
</feature>
<dbReference type="Pfam" id="PF10544">
    <property type="entry name" value="T5orf172"/>
    <property type="match status" value="1"/>
</dbReference>
<evidence type="ECO:0000259" key="1">
    <source>
        <dbReference type="Pfam" id="PF10544"/>
    </source>
</evidence>
<proteinExistence type="predicted"/>
<dbReference type="InterPro" id="IPR053006">
    <property type="entry name" value="Meiosis_regulatory"/>
</dbReference>
<keyword evidence="3" id="KW-1185">Reference proteome</keyword>
<dbReference type="InterPro" id="IPR018306">
    <property type="entry name" value="Phage_T5_Orf172_DNA-bd"/>
</dbReference>
<accession>A0ABR2ZBE2</accession>
<dbReference type="PANTHER" id="PTHR28094">
    <property type="entry name" value="MEIOTICALLY UP-REGULATED GENE 113 PROTEIN"/>
    <property type="match status" value="1"/>
</dbReference>
<sequence>MAGSFDDEDLKSWFKTHTAIEKEHSRSEGEGFLYAFRIDGVDYSDVTDCNVTNTAAYKVGRTVDPQRRELEWKRQCRSQTHTWFTPIAVDHCHSIERLVHAALEKICVSRPRKVCSDCGCTHHEIFLSSSAPDTFIDVIVPLIKEQNHIDRMAGRSRYVV</sequence>
<dbReference type="Proteomes" id="UP001437256">
    <property type="component" value="Unassembled WGS sequence"/>
</dbReference>
<organism evidence="2 3">
    <name type="scientific">Marasmius tenuissimus</name>
    <dbReference type="NCBI Taxonomy" id="585030"/>
    <lineage>
        <taxon>Eukaryota</taxon>
        <taxon>Fungi</taxon>
        <taxon>Dikarya</taxon>
        <taxon>Basidiomycota</taxon>
        <taxon>Agaricomycotina</taxon>
        <taxon>Agaricomycetes</taxon>
        <taxon>Agaricomycetidae</taxon>
        <taxon>Agaricales</taxon>
        <taxon>Marasmiineae</taxon>
        <taxon>Marasmiaceae</taxon>
        <taxon>Marasmius</taxon>
    </lineage>
</organism>
<dbReference type="PANTHER" id="PTHR28094:SF1">
    <property type="entry name" value="MEIOTICALLY UP-REGULATED GENE 113 PROTEIN"/>
    <property type="match status" value="1"/>
</dbReference>
<protein>
    <recommendedName>
        <fullName evidence="1">Bacteriophage T5 Orf172 DNA-binding domain-containing protein</fullName>
    </recommendedName>
</protein>
<name>A0ABR2ZBE2_9AGAR</name>
<comment type="caution">
    <text evidence="2">The sequence shown here is derived from an EMBL/GenBank/DDBJ whole genome shotgun (WGS) entry which is preliminary data.</text>
</comment>
<evidence type="ECO:0000313" key="3">
    <source>
        <dbReference type="Proteomes" id="UP001437256"/>
    </source>
</evidence>